<sequence length="395" mass="45054">MYEIYHSAYNVAVGLGTWDVAESYEADGAIKCIKQVYENVAHLDRFLTSTHDVDMTKTRDGIRRNAAQWDDWFGKDEVNRRLYIYLHSPSGVRGEPEVVFLFARQHVRGEKLAAVLLAYLWSGDMPSLVERELAQKYPMLLQRYPDLQHFNNDDDWLRLGSYDQKVYNTLRIKSFHSQCRRPLIDLLEYSRVSAASDKKDRIYSCLGLAKRSYGIRPNYAPEVTAQFLFVVVMQHLLLKTKEVNLIEGASTANGNHSPTLPSWVPDWSQPATRDDAGFSYELQNDMHAGGDTEAHIEFVGDGYGVLVTKGVLLDALVEEVKPQVWRGEHNDRIHTFTNPRGTAPRPDAHVSALPLRIGDEVWILYGAARPFLLRRVEASENYIFLRSVYVFGVKG</sequence>
<evidence type="ECO:0000313" key="1">
    <source>
        <dbReference type="EMBL" id="KAF1967642.1"/>
    </source>
</evidence>
<evidence type="ECO:0008006" key="3">
    <source>
        <dbReference type="Google" id="ProtNLM"/>
    </source>
</evidence>
<reference evidence="1" key="1">
    <citation type="journal article" date="2020" name="Stud. Mycol.">
        <title>101 Dothideomycetes genomes: a test case for predicting lifestyles and emergence of pathogens.</title>
        <authorList>
            <person name="Haridas S."/>
            <person name="Albert R."/>
            <person name="Binder M."/>
            <person name="Bloem J."/>
            <person name="Labutti K."/>
            <person name="Salamov A."/>
            <person name="Andreopoulos B."/>
            <person name="Baker S."/>
            <person name="Barry K."/>
            <person name="Bills G."/>
            <person name="Bluhm B."/>
            <person name="Cannon C."/>
            <person name="Castanera R."/>
            <person name="Culley D."/>
            <person name="Daum C."/>
            <person name="Ezra D."/>
            <person name="Gonzalez J."/>
            <person name="Henrissat B."/>
            <person name="Kuo A."/>
            <person name="Liang C."/>
            <person name="Lipzen A."/>
            <person name="Lutzoni F."/>
            <person name="Magnuson J."/>
            <person name="Mondo S."/>
            <person name="Nolan M."/>
            <person name="Ohm R."/>
            <person name="Pangilinan J."/>
            <person name="Park H.-J."/>
            <person name="Ramirez L."/>
            <person name="Alfaro M."/>
            <person name="Sun H."/>
            <person name="Tritt A."/>
            <person name="Yoshinaga Y."/>
            <person name="Zwiers L.-H."/>
            <person name="Turgeon B."/>
            <person name="Goodwin S."/>
            <person name="Spatafora J."/>
            <person name="Crous P."/>
            <person name="Grigoriev I."/>
        </authorList>
    </citation>
    <scope>NUCLEOTIDE SEQUENCE</scope>
    <source>
        <strain evidence="1">CBS 107.79</strain>
    </source>
</reference>
<dbReference type="PANTHER" id="PTHR24148:SF73">
    <property type="entry name" value="HET DOMAIN PROTEIN (AFU_ORTHOLOGUE AFUA_8G01020)"/>
    <property type="match status" value="1"/>
</dbReference>
<name>A0A6A5UV55_9PLEO</name>
<dbReference type="PANTHER" id="PTHR24148">
    <property type="entry name" value="ANKYRIN REPEAT DOMAIN-CONTAINING PROTEIN 39 HOMOLOG-RELATED"/>
    <property type="match status" value="1"/>
</dbReference>
<dbReference type="InterPro" id="IPR052895">
    <property type="entry name" value="HetReg/Transcr_Mod"/>
</dbReference>
<protein>
    <recommendedName>
        <fullName evidence="3">Heterokaryon incompatibility domain-containing protein</fullName>
    </recommendedName>
</protein>
<keyword evidence="2" id="KW-1185">Reference proteome</keyword>
<evidence type="ECO:0000313" key="2">
    <source>
        <dbReference type="Proteomes" id="UP000800036"/>
    </source>
</evidence>
<organism evidence="1 2">
    <name type="scientific">Bimuria novae-zelandiae CBS 107.79</name>
    <dbReference type="NCBI Taxonomy" id="1447943"/>
    <lineage>
        <taxon>Eukaryota</taxon>
        <taxon>Fungi</taxon>
        <taxon>Dikarya</taxon>
        <taxon>Ascomycota</taxon>
        <taxon>Pezizomycotina</taxon>
        <taxon>Dothideomycetes</taxon>
        <taxon>Pleosporomycetidae</taxon>
        <taxon>Pleosporales</taxon>
        <taxon>Massarineae</taxon>
        <taxon>Didymosphaeriaceae</taxon>
        <taxon>Bimuria</taxon>
    </lineage>
</organism>
<proteinExistence type="predicted"/>
<dbReference type="AlphaFoldDB" id="A0A6A5UV55"/>
<dbReference type="Proteomes" id="UP000800036">
    <property type="component" value="Unassembled WGS sequence"/>
</dbReference>
<gene>
    <name evidence="1" type="ORF">BU23DRAFT_573108</name>
</gene>
<dbReference type="OrthoDB" id="3477286at2759"/>
<accession>A0A6A5UV55</accession>
<dbReference type="EMBL" id="ML976730">
    <property type="protein sequence ID" value="KAF1967642.1"/>
    <property type="molecule type" value="Genomic_DNA"/>
</dbReference>